<dbReference type="Proteomes" id="UP000295680">
    <property type="component" value="Unassembled WGS sequence"/>
</dbReference>
<dbReference type="Gene3D" id="2.30.38.10">
    <property type="entry name" value="Luciferase, Domain 3"/>
    <property type="match status" value="1"/>
</dbReference>
<dbReference type="SUPFAM" id="SSF56801">
    <property type="entry name" value="Acetyl-CoA synthetase-like"/>
    <property type="match status" value="1"/>
</dbReference>
<evidence type="ECO:0000256" key="3">
    <source>
        <dbReference type="ARBA" id="ARBA00022553"/>
    </source>
</evidence>
<evidence type="ECO:0000256" key="1">
    <source>
        <dbReference type="ARBA" id="ARBA00001957"/>
    </source>
</evidence>
<dbReference type="InterPro" id="IPR010071">
    <property type="entry name" value="AA_adenyl_dom"/>
</dbReference>
<dbReference type="FunFam" id="3.40.50.980:FF:000001">
    <property type="entry name" value="Non-ribosomal peptide synthetase"/>
    <property type="match status" value="1"/>
</dbReference>
<dbReference type="Pfam" id="PF00501">
    <property type="entry name" value="AMP-binding"/>
    <property type="match status" value="1"/>
</dbReference>
<dbReference type="Gene3D" id="3.30.559.10">
    <property type="entry name" value="Chloramphenicol acetyltransferase-like domain"/>
    <property type="match status" value="1"/>
</dbReference>
<dbReference type="InterPro" id="IPR001242">
    <property type="entry name" value="Condensation_dom"/>
</dbReference>
<dbReference type="CDD" id="cd05930">
    <property type="entry name" value="A_NRPS"/>
    <property type="match status" value="1"/>
</dbReference>
<dbReference type="FunFam" id="2.30.38.10:FF:000001">
    <property type="entry name" value="Non-ribosomal peptide synthetase PvdI"/>
    <property type="match status" value="1"/>
</dbReference>
<proteinExistence type="predicted"/>
<dbReference type="InterPro" id="IPR006162">
    <property type="entry name" value="Ppantetheine_attach_site"/>
</dbReference>
<dbReference type="InterPro" id="IPR045851">
    <property type="entry name" value="AMP-bd_C_sf"/>
</dbReference>
<dbReference type="GO" id="GO:0047527">
    <property type="term" value="F:2,3-dihydroxybenzoate-serine ligase activity"/>
    <property type="evidence" value="ECO:0007669"/>
    <property type="project" value="TreeGrafter"/>
</dbReference>
<feature type="domain" description="Carrier" evidence="5">
    <location>
        <begin position="979"/>
        <end position="1054"/>
    </location>
</feature>
<dbReference type="PROSITE" id="PS50075">
    <property type="entry name" value="CARRIER"/>
    <property type="match status" value="1"/>
</dbReference>
<dbReference type="InterPro" id="IPR023213">
    <property type="entry name" value="CAT-like_dom_sf"/>
</dbReference>
<comment type="caution">
    <text evidence="6">The sequence shown here is derived from an EMBL/GenBank/DDBJ whole genome shotgun (WGS) entry which is preliminary data.</text>
</comment>
<dbReference type="InterPro" id="IPR036291">
    <property type="entry name" value="NAD(P)-bd_dom_sf"/>
</dbReference>
<organism evidence="6 7">
    <name type="scientific">Actinocrispum wychmicini</name>
    <dbReference type="NCBI Taxonomy" id="1213861"/>
    <lineage>
        <taxon>Bacteria</taxon>
        <taxon>Bacillati</taxon>
        <taxon>Actinomycetota</taxon>
        <taxon>Actinomycetes</taxon>
        <taxon>Pseudonocardiales</taxon>
        <taxon>Pseudonocardiaceae</taxon>
        <taxon>Actinocrispum</taxon>
    </lineage>
</organism>
<dbReference type="GO" id="GO:0005829">
    <property type="term" value="C:cytosol"/>
    <property type="evidence" value="ECO:0007669"/>
    <property type="project" value="TreeGrafter"/>
</dbReference>
<protein>
    <submittedName>
        <fullName evidence="6">Amino acid adenylation domain-containing protein/thioester reductase-like protein</fullName>
    </submittedName>
</protein>
<reference evidence="6 7" key="1">
    <citation type="submission" date="2019-03" db="EMBL/GenBank/DDBJ databases">
        <title>Genomic Encyclopedia of Type Strains, Phase IV (KMG-IV): sequencing the most valuable type-strain genomes for metagenomic binning, comparative biology and taxonomic classification.</title>
        <authorList>
            <person name="Goeker M."/>
        </authorList>
    </citation>
    <scope>NUCLEOTIDE SEQUENCE [LARGE SCALE GENOMIC DNA]</scope>
    <source>
        <strain evidence="6 7">DSM 45934</strain>
    </source>
</reference>
<dbReference type="InterPro" id="IPR009081">
    <property type="entry name" value="PP-bd_ACP"/>
</dbReference>
<dbReference type="SUPFAM" id="SSF52777">
    <property type="entry name" value="CoA-dependent acyltransferases"/>
    <property type="match status" value="2"/>
</dbReference>
<dbReference type="PIRSF" id="PIRSF001617">
    <property type="entry name" value="Alpha-AR"/>
    <property type="match status" value="1"/>
</dbReference>
<dbReference type="Pfam" id="PF00668">
    <property type="entry name" value="Condensation"/>
    <property type="match status" value="1"/>
</dbReference>
<evidence type="ECO:0000256" key="2">
    <source>
        <dbReference type="ARBA" id="ARBA00022450"/>
    </source>
</evidence>
<dbReference type="Pfam" id="PF07993">
    <property type="entry name" value="NAD_binding_4"/>
    <property type="match status" value="1"/>
</dbReference>
<dbReference type="SUPFAM" id="SSF51735">
    <property type="entry name" value="NAD(P)-binding Rossmann-fold domains"/>
    <property type="match status" value="1"/>
</dbReference>
<evidence type="ECO:0000259" key="5">
    <source>
        <dbReference type="PROSITE" id="PS50075"/>
    </source>
</evidence>
<dbReference type="InterPro" id="IPR000873">
    <property type="entry name" value="AMP-dep_synth/lig_dom"/>
</dbReference>
<evidence type="ECO:0000313" key="6">
    <source>
        <dbReference type="EMBL" id="TCO56101.1"/>
    </source>
</evidence>
<dbReference type="PANTHER" id="PTHR45527:SF1">
    <property type="entry name" value="FATTY ACID SYNTHASE"/>
    <property type="match status" value="1"/>
</dbReference>
<dbReference type="PANTHER" id="PTHR45527">
    <property type="entry name" value="NONRIBOSOMAL PEPTIDE SYNTHETASE"/>
    <property type="match status" value="1"/>
</dbReference>
<dbReference type="GO" id="GO:0043041">
    <property type="term" value="P:amino acid activation for nonribosomal peptide biosynthetic process"/>
    <property type="evidence" value="ECO:0007669"/>
    <property type="project" value="TreeGrafter"/>
</dbReference>
<dbReference type="GO" id="GO:0009366">
    <property type="term" value="C:enterobactin synthetase complex"/>
    <property type="evidence" value="ECO:0007669"/>
    <property type="project" value="TreeGrafter"/>
</dbReference>
<keyword evidence="2" id="KW-0596">Phosphopantetheine</keyword>
<name>A0A4R2J9S1_9PSEU</name>
<dbReference type="InterPro" id="IPR036736">
    <property type="entry name" value="ACP-like_sf"/>
</dbReference>
<dbReference type="Gene3D" id="3.30.300.30">
    <property type="match status" value="1"/>
</dbReference>
<accession>A0A4R2J9S1</accession>
<dbReference type="InterPro" id="IPR010080">
    <property type="entry name" value="Thioester_reductase-like_dom"/>
</dbReference>
<dbReference type="RefSeq" id="WP_132122420.1">
    <property type="nucleotide sequence ID" value="NZ_SLWS01000007.1"/>
</dbReference>
<dbReference type="PROSITE" id="PS00012">
    <property type="entry name" value="PHOSPHOPANTETHEINE"/>
    <property type="match status" value="1"/>
</dbReference>
<dbReference type="Gene3D" id="3.30.559.30">
    <property type="entry name" value="Nonribosomal peptide synthetase, condensation domain"/>
    <property type="match status" value="1"/>
</dbReference>
<keyword evidence="3" id="KW-0597">Phosphoprotein</keyword>
<dbReference type="FunFam" id="3.30.300.30:FF:000010">
    <property type="entry name" value="Enterobactin synthetase component F"/>
    <property type="match status" value="1"/>
</dbReference>
<dbReference type="SMART" id="SM00823">
    <property type="entry name" value="PKS_PP"/>
    <property type="match status" value="1"/>
</dbReference>
<dbReference type="Pfam" id="PF00550">
    <property type="entry name" value="PP-binding"/>
    <property type="match status" value="1"/>
</dbReference>
<dbReference type="CDD" id="cd19531">
    <property type="entry name" value="LCL_NRPS-like"/>
    <property type="match status" value="1"/>
</dbReference>
<dbReference type="Gene3D" id="3.40.50.980">
    <property type="match status" value="2"/>
</dbReference>
<gene>
    <name evidence="6" type="ORF">EV192_107526</name>
</gene>
<dbReference type="GO" id="GO:0031177">
    <property type="term" value="F:phosphopantetheine binding"/>
    <property type="evidence" value="ECO:0007669"/>
    <property type="project" value="InterPro"/>
</dbReference>
<keyword evidence="4" id="KW-0436">Ligase</keyword>
<dbReference type="InterPro" id="IPR013120">
    <property type="entry name" value="FAR_NAD-bd"/>
</dbReference>
<dbReference type="PROSITE" id="PS00455">
    <property type="entry name" value="AMP_BINDING"/>
    <property type="match status" value="1"/>
</dbReference>
<comment type="cofactor">
    <cofactor evidence="1">
        <name>pantetheine 4'-phosphate</name>
        <dbReference type="ChEBI" id="CHEBI:47942"/>
    </cofactor>
</comment>
<dbReference type="SUPFAM" id="SSF47336">
    <property type="entry name" value="ACP-like"/>
    <property type="match status" value="1"/>
</dbReference>
<dbReference type="InterPro" id="IPR025110">
    <property type="entry name" value="AMP-bd_C"/>
</dbReference>
<dbReference type="EMBL" id="SLWS01000007">
    <property type="protein sequence ID" value="TCO56101.1"/>
    <property type="molecule type" value="Genomic_DNA"/>
</dbReference>
<dbReference type="NCBIfam" id="TIGR01733">
    <property type="entry name" value="AA-adenyl-dom"/>
    <property type="match status" value="1"/>
</dbReference>
<dbReference type="Gene3D" id="3.40.50.720">
    <property type="entry name" value="NAD(P)-binding Rossmann-like Domain"/>
    <property type="match status" value="1"/>
</dbReference>
<evidence type="ECO:0000256" key="4">
    <source>
        <dbReference type="ARBA" id="ARBA00022598"/>
    </source>
</evidence>
<dbReference type="GO" id="GO:0009239">
    <property type="term" value="P:enterobactin biosynthetic process"/>
    <property type="evidence" value="ECO:0007669"/>
    <property type="project" value="TreeGrafter"/>
</dbReference>
<dbReference type="FunFam" id="3.40.50.12780:FF:000012">
    <property type="entry name" value="Non-ribosomal peptide synthetase"/>
    <property type="match status" value="1"/>
</dbReference>
<sequence length="1473" mass="161766">MSQQQHDLESMSAAEKRELLAQLLDRSPEDVPSTLSLEQRRLWMLLQLDETKPWQLFTALRVTGPLDLAAMQLALTELVQRHEVLRMVFVNVNGQPVGSVASAVTLRLPVVELADDLDAELARLAVREAQSPFDIEKGPLVRATVVRRGPDDHVLAITMHQLVADRRSMRLFVAELLTTYAALVDGGDAKLPPARAHFSEFVTAQREWLGSAEAAEDTEYWRDRLTGLVPLELPTDRPRPLMKTINGDSVGVDLDADLVSAVLAYAERGGHDLSTVLMAGFAAVLGRYSLRTDLAIGIAGLADTDTLVGPLENMLPVRVDLSGDPSLDDLANGVGQSMTAALAHGRLPFERIVTAASPQRDLSHTPLFQTFFTVDDEPPTRDLAGATATTEEVDNGWTPHDIDLFAVRRGPDMRLRADFNRDLFDRDTVRGLVERIVLLLRAAVAEPTRPLGRIALLDDADLATVLTSWNATEQDSPKDRCLHELVEQAAREHADDIAVIVGDDRLTYRELDDRANALAGRLVELGAQPESRIGVLVDRSVDAMVGLLGVLKSGAAYVPLDPAYPTDRLKYIVDDAGIALLVGTARQLADLPMLPVTTIDISTVDINGKPAVQVRPDNLAYLIYTSGSTGRPKGVAVEHRQIVHSTSARSACETTGLPERYLVLAPLTFDASAGGVYWTLTRGGTLVFPTDSEVYDPRQLGSLIRRLEITHFDGVPAQYSVLLDTDLGSHESVRTCVLAGEALPPALVRDHFERSPKAALFNEYGPTEATVWAAVHACQPEDADTVRVPIGKPIPNAKIYLLDEQFNPVPPGVAGELYIGGGGVTRGYVGRPGTTAERFLPDPYSGARLYRTGDRARYRPDGSIEFLGRVDNQVKIRGFRVELAEIENVLLRHPLVTEVVVRVLEDQPGVQRLVAYVVPVAGRVVTHDTLTAHAVGHLPDYMVPAHFVSLERLPLTRHGKIDIAALPAPEEIFSGGYVEPRDQLEADIAETFAAVLGQGKISATASFFDLGGNSLLVARLAARLSREHDVDLPIDEIFRVPTVEGIARTVTTHEQRKDKVDSAALYAQQSAELLADVKLDPSIRPDGLPHADYLNPRHILVTGATGYLGAFLVVELVKRTDATIHCLVRAESAEAGEERIEQVLRRYLAWDESYRARIRPVIGDIGKPMLDLSRDQFDELAGTIDSIYHSAAIVNFTYPYDAMKPANVHGTEELLRLACRTKVKAFHHVSSVDVFMGTGAKRPFTEQDLTDKPIRVPTGYPRTKWVAEKIVAIARDRGLPLTIQRPWMITGHTETGASHHTDYLYVYLKGFLELGLLPLYNDVVNAVPVDFTAKSVVYTSLRAENFGKNFNITNAEPATMTQCYEWLRSFGYRLNVVDEEEARTKALDVDQDHVLYPMTPILRVATMRHAALDPDLQKQVNPVDECRVLLDALDGSGIECPPVNEEWAHSCFRYLVATGFLPEPDSQPVAAVG</sequence>
<dbReference type="GO" id="GO:0008610">
    <property type="term" value="P:lipid biosynthetic process"/>
    <property type="evidence" value="ECO:0007669"/>
    <property type="project" value="UniProtKB-ARBA"/>
</dbReference>
<dbReference type="Gene3D" id="1.10.1200.10">
    <property type="entry name" value="ACP-like"/>
    <property type="match status" value="1"/>
</dbReference>
<evidence type="ECO:0000313" key="7">
    <source>
        <dbReference type="Proteomes" id="UP000295680"/>
    </source>
</evidence>
<dbReference type="CDD" id="cd05235">
    <property type="entry name" value="SDR_e1"/>
    <property type="match status" value="1"/>
</dbReference>
<dbReference type="Pfam" id="PF13193">
    <property type="entry name" value="AMP-binding_C"/>
    <property type="match status" value="1"/>
</dbReference>
<dbReference type="InterPro" id="IPR020845">
    <property type="entry name" value="AMP-binding_CS"/>
</dbReference>
<dbReference type="NCBIfam" id="TIGR01746">
    <property type="entry name" value="Thioester-redct"/>
    <property type="match status" value="1"/>
</dbReference>
<keyword evidence="7" id="KW-1185">Reference proteome</keyword>
<dbReference type="OrthoDB" id="2472181at2"/>
<dbReference type="InterPro" id="IPR020806">
    <property type="entry name" value="PKS_PP-bd"/>
</dbReference>